<accession>Q3ACJ4</accession>
<dbReference type="PANTHER" id="PTHR42760">
    <property type="entry name" value="SHORT-CHAIN DEHYDROGENASES/REDUCTASES FAMILY MEMBER"/>
    <property type="match status" value="1"/>
</dbReference>
<dbReference type="CDD" id="cd05233">
    <property type="entry name" value="SDR_c"/>
    <property type="match status" value="1"/>
</dbReference>
<dbReference type="PROSITE" id="PS00061">
    <property type="entry name" value="ADH_SHORT"/>
    <property type="match status" value="1"/>
</dbReference>
<dbReference type="AlphaFoldDB" id="Q3ACJ4"/>
<dbReference type="STRING" id="246194.CHY_1306"/>
<dbReference type="NCBIfam" id="NF005559">
    <property type="entry name" value="PRK07231.1"/>
    <property type="match status" value="1"/>
</dbReference>
<dbReference type="InParanoid" id="Q3ACJ4"/>
<evidence type="ECO:0000256" key="1">
    <source>
        <dbReference type="ARBA" id="ARBA00006484"/>
    </source>
</evidence>
<sequence>MGELTGKVGIVTGGSKGIGFATAKRIAEEGAKVVIANRNKEEGEKAALQLREKGLEVYSIPCDVGKVADIKKLVSEVYGRYGRIDILVNCAGVNVRKPIEEYTEEDWNYMVDINLKGTFFACIEAGKHMIAQKEGVIVNLASIQAEEVLPERGIYATTKGGVKQLTKALAVEWAKYNIRVNAVSPAFIKTEMVEKVLQDPYWGNLIINKTPMRRPGTPEEVAEAILFLVSPKASYITGINLLVDGGWTA</sequence>
<evidence type="ECO:0000313" key="3">
    <source>
        <dbReference type="EMBL" id="ABB14048.1"/>
    </source>
</evidence>
<dbReference type="PANTHER" id="PTHR42760:SF133">
    <property type="entry name" value="3-OXOACYL-[ACYL-CARRIER-PROTEIN] REDUCTASE"/>
    <property type="match status" value="1"/>
</dbReference>
<dbReference type="GO" id="GO:0048038">
    <property type="term" value="F:quinone binding"/>
    <property type="evidence" value="ECO:0007669"/>
    <property type="project" value="TreeGrafter"/>
</dbReference>
<dbReference type="FunCoup" id="Q3ACJ4">
    <property type="interactions" value="229"/>
</dbReference>
<dbReference type="RefSeq" id="WP_011344216.1">
    <property type="nucleotide sequence ID" value="NC_007503.1"/>
</dbReference>
<gene>
    <name evidence="3" type="ordered locus">CHY_1306</name>
</gene>
<keyword evidence="2" id="KW-0560">Oxidoreductase</keyword>
<reference evidence="3 4" key="1">
    <citation type="journal article" date="2005" name="PLoS Genet.">
        <title>Life in hot carbon monoxide: the complete genome sequence of Carboxydothermus hydrogenoformans Z-2901.</title>
        <authorList>
            <person name="Wu M."/>
            <person name="Ren Q."/>
            <person name="Durkin A.S."/>
            <person name="Daugherty S.C."/>
            <person name="Brinkac L.M."/>
            <person name="Dodson R.J."/>
            <person name="Madupu R."/>
            <person name="Sullivan S.A."/>
            <person name="Kolonay J.F."/>
            <person name="Haft D.H."/>
            <person name="Nelson W.C."/>
            <person name="Tallon L.J."/>
            <person name="Jones K.M."/>
            <person name="Ulrich L.E."/>
            <person name="Gonzalez J.M."/>
            <person name="Zhulin I.B."/>
            <person name="Robb F.T."/>
            <person name="Eisen J.A."/>
        </authorList>
    </citation>
    <scope>NUCLEOTIDE SEQUENCE [LARGE SCALE GENOMIC DNA]</scope>
    <source>
        <strain evidence="4">ATCC BAA-161 / DSM 6008 / Z-2901</strain>
    </source>
</reference>
<dbReference type="InterPro" id="IPR036291">
    <property type="entry name" value="NAD(P)-bd_dom_sf"/>
</dbReference>
<dbReference type="InterPro" id="IPR002347">
    <property type="entry name" value="SDR_fam"/>
</dbReference>
<dbReference type="PRINTS" id="PR00080">
    <property type="entry name" value="SDRFAMILY"/>
</dbReference>
<dbReference type="eggNOG" id="COG1028">
    <property type="taxonomic scope" value="Bacteria"/>
</dbReference>
<proteinExistence type="inferred from homology"/>
<dbReference type="KEGG" id="chy:CHY_1306"/>
<comment type="similarity">
    <text evidence="1">Belongs to the short-chain dehydrogenases/reductases (SDR) family.</text>
</comment>
<dbReference type="HOGENOM" id="CLU_010194_1_1_9"/>
<dbReference type="GO" id="GO:0006633">
    <property type="term" value="P:fatty acid biosynthetic process"/>
    <property type="evidence" value="ECO:0007669"/>
    <property type="project" value="TreeGrafter"/>
</dbReference>
<dbReference type="InterPro" id="IPR020904">
    <property type="entry name" value="Sc_DH/Rdtase_CS"/>
</dbReference>
<dbReference type="SUPFAM" id="SSF51735">
    <property type="entry name" value="NAD(P)-binding Rossmann-fold domains"/>
    <property type="match status" value="1"/>
</dbReference>
<dbReference type="FunFam" id="3.40.50.720:FF:000084">
    <property type="entry name" value="Short-chain dehydrogenase reductase"/>
    <property type="match status" value="1"/>
</dbReference>
<organism evidence="3 4">
    <name type="scientific">Carboxydothermus hydrogenoformans (strain ATCC BAA-161 / DSM 6008 / Z-2901)</name>
    <dbReference type="NCBI Taxonomy" id="246194"/>
    <lineage>
        <taxon>Bacteria</taxon>
        <taxon>Bacillati</taxon>
        <taxon>Bacillota</taxon>
        <taxon>Clostridia</taxon>
        <taxon>Thermoanaerobacterales</taxon>
        <taxon>Thermoanaerobacteraceae</taxon>
        <taxon>Carboxydothermus</taxon>
    </lineage>
</organism>
<dbReference type="Proteomes" id="UP000002706">
    <property type="component" value="Chromosome"/>
</dbReference>
<evidence type="ECO:0000313" key="4">
    <source>
        <dbReference type="Proteomes" id="UP000002706"/>
    </source>
</evidence>
<dbReference type="PRINTS" id="PR00081">
    <property type="entry name" value="GDHRDH"/>
</dbReference>
<protein>
    <submittedName>
        <fullName evidence="3">Oxidoreductase, short chain dehydrogenase/reductase family</fullName>
    </submittedName>
</protein>
<dbReference type="Gene3D" id="3.40.50.720">
    <property type="entry name" value="NAD(P)-binding Rossmann-like Domain"/>
    <property type="match status" value="1"/>
</dbReference>
<evidence type="ECO:0000256" key="2">
    <source>
        <dbReference type="ARBA" id="ARBA00023002"/>
    </source>
</evidence>
<dbReference type="GO" id="GO:0008206">
    <property type="term" value="P:bile acid metabolic process"/>
    <property type="evidence" value="ECO:0007669"/>
    <property type="project" value="UniProtKB-ARBA"/>
</dbReference>
<name>Q3ACJ4_CARHZ</name>
<keyword evidence="4" id="KW-1185">Reference proteome</keyword>
<dbReference type="EMBL" id="CP000141">
    <property type="protein sequence ID" value="ABB14048.1"/>
    <property type="molecule type" value="Genomic_DNA"/>
</dbReference>
<dbReference type="Pfam" id="PF13561">
    <property type="entry name" value="adh_short_C2"/>
    <property type="match status" value="1"/>
</dbReference>
<dbReference type="GO" id="GO:0016616">
    <property type="term" value="F:oxidoreductase activity, acting on the CH-OH group of donors, NAD or NADP as acceptor"/>
    <property type="evidence" value="ECO:0007669"/>
    <property type="project" value="TreeGrafter"/>
</dbReference>